<feature type="transmembrane region" description="Helical" evidence="6">
    <location>
        <begin position="429"/>
        <end position="450"/>
    </location>
</feature>
<dbReference type="InterPro" id="IPR004477">
    <property type="entry name" value="ComEC_N"/>
</dbReference>
<feature type="transmembrane region" description="Helical" evidence="6">
    <location>
        <begin position="498"/>
        <end position="516"/>
    </location>
</feature>
<dbReference type="Pfam" id="PF03772">
    <property type="entry name" value="Competence"/>
    <property type="match status" value="1"/>
</dbReference>
<feature type="transmembrane region" description="Helical" evidence="6">
    <location>
        <begin position="34"/>
        <end position="54"/>
    </location>
</feature>
<dbReference type="AlphaFoldDB" id="A1BH62"/>
<evidence type="ECO:0000256" key="4">
    <source>
        <dbReference type="ARBA" id="ARBA00022989"/>
    </source>
</evidence>
<feature type="transmembrane region" description="Helical" evidence="6">
    <location>
        <begin position="268"/>
        <end position="290"/>
    </location>
</feature>
<feature type="transmembrane region" description="Helical" evidence="6">
    <location>
        <begin position="6"/>
        <end position="29"/>
    </location>
</feature>
<evidence type="ECO:0000313" key="9">
    <source>
        <dbReference type="EMBL" id="ABL65739.1"/>
    </source>
</evidence>
<feature type="transmembrane region" description="Helical" evidence="6">
    <location>
        <begin position="398"/>
        <end position="423"/>
    </location>
</feature>
<feature type="transmembrane region" description="Helical" evidence="6">
    <location>
        <begin position="523"/>
        <end position="540"/>
    </location>
</feature>
<dbReference type="InterPro" id="IPR052159">
    <property type="entry name" value="Competence_DNA_uptake"/>
</dbReference>
<evidence type="ECO:0000256" key="1">
    <source>
        <dbReference type="ARBA" id="ARBA00004651"/>
    </source>
</evidence>
<dbReference type="GO" id="GO:0005886">
    <property type="term" value="C:plasma membrane"/>
    <property type="evidence" value="ECO:0007669"/>
    <property type="project" value="UniProtKB-SubCell"/>
</dbReference>
<dbReference type="KEGG" id="cph:Cpha266_1722"/>
<feature type="transmembrane region" description="Helical" evidence="6">
    <location>
        <begin position="363"/>
        <end position="386"/>
    </location>
</feature>
<sequence>MSAIFAPYPALRLLLQVIAGILCGTLLLVPLEAWLACSLFFFILLSCALFYEFIGRKGSFPLSLTAIGYFFFVVVAFAAYSDYLVHYQSKAGLLRYSGKEVILYGRVADRPERTEKGVKWTMEAEELFFEGRTITLHERLKVFMRAPAGEKIRMAYGDRIRVKGQIAAIPGAANRGEFDPRYYAMLQQVRVQLYCHGPWMVLHDGRNTLSVFERFVVQPVYAYVVRSVETLIPPGEERKLVRGVLLGEKEVLTEEVFDAFKRTGTAHVLAVSGFNVALLALGIHVCLQRVKVTAQGRWISFLLIAFILLVFSYVTGNSASVKRAAIMSVVLLGGETLGRKAFAVNSLAASDVIILFIDPLDLFNPGFLMTNAAVLAILLVYPLFYGSDKEEEGVWRRIWRFLLSSFFVSLAAIIGVSPVIAYYFGTFSLVSLVANLPVVLFSTLLMYALMPMLLVNLVSGYLASYFAMSGYLFAWLTLQSALFFSKLPFASIELKPDMIEVAIYYTVLTVAAWYLYKKTWGRLAITLLLGLNLFFWYSFLSAGEQGRGVVTVNLGKNLAVLFSTHGETVVIDTGTRSRDVERVMRQVSEYRLAEPVAAVQFFSPDSLVGMVPVKRHLRQQENSLALASMVIVRPEEKVLKLWSRERSLLLISGTSRLKEEELYKADVVLLWVYRFAEKQRREISSWLNYARPIKCIIVPGSFLTLRQKEDLIRFAAAHPELEIRSKARQIVIR</sequence>
<accession>A1BH62</accession>
<keyword evidence="4 6" id="KW-1133">Transmembrane helix</keyword>
<organism evidence="9 10">
    <name type="scientific">Chlorobium phaeobacteroides (strain DSM 266 / SMG 266 / 2430)</name>
    <dbReference type="NCBI Taxonomy" id="290317"/>
    <lineage>
        <taxon>Bacteria</taxon>
        <taxon>Pseudomonadati</taxon>
        <taxon>Chlorobiota</taxon>
        <taxon>Chlorobiia</taxon>
        <taxon>Chlorobiales</taxon>
        <taxon>Chlorobiaceae</taxon>
        <taxon>Chlorobium/Pelodictyon group</taxon>
        <taxon>Chlorobium</taxon>
    </lineage>
</organism>
<keyword evidence="3 6" id="KW-0812">Transmembrane</keyword>
<evidence type="ECO:0000256" key="5">
    <source>
        <dbReference type="ARBA" id="ARBA00023136"/>
    </source>
</evidence>
<proteinExistence type="predicted"/>
<keyword evidence="10" id="KW-1185">Reference proteome</keyword>
<feature type="domain" description="DUF4131" evidence="8">
    <location>
        <begin position="29"/>
        <end position="199"/>
    </location>
</feature>
<protein>
    <submittedName>
        <fullName evidence="9">ComEC/Rec2-related protein</fullName>
    </submittedName>
</protein>
<comment type="subcellular location">
    <subcellularLocation>
        <location evidence="1">Cell membrane</location>
        <topology evidence="1">Multi-pass membrane protein</topology>
    </subcellularLocation>
</comment>
<dbReference type="EMBL" id="CP000492">
    <property type="protein sequence ID" value="ABL65739.1"/>
    <property type="molecule type" value="Genomic_DNA"/>
</dbReference>
<feature type="transmembrane region" description="Helical" evidence="6">
    <location>
        <begin position="66"/>
        <end position="85"/>
    </location>
</feature>
<evidence type="ECO:0000256" key="6">
    <source>
        <dbReference type="SAM" id="Phobius"/>
    </source>
</evidence>
<dbReference type="HOGENOM" id="CLU_377545_0_0_10"/>
<evidence type="ECO:0000259" key="7">
    <source>
        <dbReference type="Pfam" id="PF03772"/>
    </source>
</evidence>
<dbReference type="OrthoDB" id="9761531at2"/>
<evidence type="ECO:0000256" key="3">
    <source>
        <dbReference type="ARBA" id="ARBA00022692"/>
    </source>
</evidence>
<keyword evidence="5 6" id="KW-0472">Membrane</keyword>
<evidence type="ECO:0000256" key="2">
    <source>
        <dbReference type="ARBA" id="ARBA00022475"/>
    </source>
</evidence>
<evidence type="ECO:0000259" key="8">
    <source>
        <dbReference type="Pfam" id="PF13567"/>
    </source>
</evidence>
<feature type="transmembrane region" description="Helical" evidence="6">
    <location>
        <begin position="457"/>
        <end position="478"/>
    </location>
</feature>
<dbReference type="NCBIfam" id="TIGR00360">
    <property type="entry name" value="ComEC_N-term"/>
    <property type="match status" value="1"/>
</dbReference>
<dbReference type="eggNOG" id="COG0658">
    <property type="taxonomic scope" value="Bacteria"/>
</dbReference>
<dbReference type="Proteomes" id="UP000008701">
    <property type="component" value="Chromosome"/>
</dbReference>
<feature type="transmembrane region" description="Helical" evidence="6">
    <location>
        <begin position="296"/>
        <end position="316"/>
    </location>
</feature>
<gene>
    <name evidence="9" type="ordered locus">Cpha266_1722</name>
</gene>
<reference evidence="9 10" key="1">
    <citation type="submission" date="2006-12" db="EMBL/GenBank/DDBJ databases">
        <title>Complete sequence of Chlorobium phaeobacteroides DSM 266.</title>
        <authorList>
            <consortium name="US DOE Joint Genome Institute"/>
            <person name="Copeland A."/>
            <person name="Lucas S."/>
            <person name="Lapidus A."/>
            <person name="Barry K."/>
            <person name="Detter J.C."/>
            <person name="Glavina del Rio T."/>
            <person name="Hammon N."/>
            <person name="Israni S."/>
            <person name="Pitluck S."/>
            <person name="Goltsman E."/>
            <person name="Schmutz J."/>
            <person name="Larimer F."/>
            <person name="Land M."/>
            <person name="Hauser L."/>
            <person name="Mikhailova N."/>
            <person name="Li T."/>
            <person name="Overmann J."/>
            <person name="Bryant D.A."/>
            <person name="Richardson P."/>
        </authorList>
    </citation>
    <scope>NUCLEOTIDE SEQUENCE [LARGE SCALE GENOMIC DNA]</scope>
    <source>
        <strain evidence="9 10">DSM 266</strain>
    </source>
</reference>
<dbReference type="PANTHER" id="PTHR30619">
    <property type="entry name" value="DNA INTERNALIZATION/COMPETENCE PROTEIN COMEC/REC2"/>
    <property type="match status" value="1"/>
</dbReference>
<dbReference type="STRING" id="290317.Cpha266_1722"/>
<feature type="domain" description="ComEC/Rec2-related protein" evidence="7">
    <location>
        <begin position="245"/>
        <end position="517"/>
    </location>
</feature>
<dbReference type="Pfam" id="PF13567">
    <property type="entry name" value="DUF4131"/>
    <property type="match status" value="1"/>
</dbReference>
<dbReference type="PANTHER" id="PTHR30619:SF1">
    <property type="entry name" value="RECOMBINATION PROTEIN 2"/>
    <property type="match status" value="1"/>
</dbReference>
<evidence type="ECO:0000313" key="10">
    <source>
        <dbReference type="Proteomes" id="UP000008701"/>
    </source>
</evidence>
<dbReference type="InterPro" id="IPR025405">
    <property type="entry name" value="DUF4131"/>
</dbReference>
<dbReference type="RefSeq" id="WP_011745548.1">
    <property type="nucleotide sequence ID" value="NC_008639.1"/>
</dbReference>
<name>A1BH62_CHLPD</name>
<keyword evidence="2" id="KW-1003">Cell membrane</keyword>